<proteinExistence type="predicted"/>
<accession>A0ACA9N1N5</accession>
<dbReference type="Proteomes" id="UP000789860">
    <property type="component" value="Unassembled WGS sequence"/>
</dbReference>
<evidence type="ECO:0000313" key="2">
    <source>
        <dbReference type="Proteomes" id="UP000789860"/>
    </source>
</evidence>
<dbReference type="EMBL" id="CAJVPM010019145">
    <property type="protein sequence ID" value="CAG8628416.1"/>
    <property type="molecule type" value="Genomic_DNA"/>
</dbReference>
<keyword evidence="2" id="KW-1185">Reference proteome</keyword>
<reference evidence="1" key="1">
    <citation type="submission" date="2021-06" db="EMBL/GenBank/DDBJ databases">
        <authorList>
            <person name="Kallberg Y."/>
            <person name="Tangrot J."/>
            <person name="Rosling A."/>
        </authorList>
    </citation>
    <scope>NUCLEOTIDE SEQUENCE</scope>
    <source>
        <strain evidence="1">AU212A</strain>
    </source>
</reference>
<feature type="non-terminal residue" evidence="1">
    <location>
        <position position="1"/>
    </location>
</feature>
<gene>
    <name evidence="1" type="ORF">SCALOS_LOCUS7884</name>
</gene>
<feature type="non-terminal residue" evidence="1">
    <location>
        <position position="195"/>
    </location>
</feature>
<name>A0ACA9N1N5_9GLOM</name>
<organism evidence="1 2">
    <name type="scientific">Scutellospora calospora</name>
    <dbReference type="NCBI Taxonomy" id="85575"/>
    <lineage>
        <taxon>Eukaryota</taxon>
        <taxon>Fungi</taxon>
        <taxon>Fungi incertae sedis</taxon>
        <taxon>Mucoromycota</taxon>
        <taxon>Glomeromycotina</taxon>
        <taxon>Glomeromycetes</taxon>
        <taxon>Diversisporales</taxon>
        <taxon>Gigasporaceae</taxon>
        <taxon>Scutellospora</taxon>
    </lineage>
</organism>
<evidence type="ECO:0000313" key="1">
    <source>
        <dbReference type="EMBL" id="CAG8628416.1"/>
    </source>
</evidence>
<sequence>MKSSKLLNSRRASVSGRKLYNPYAEDEDIPNETNSKRCEFTAKDTEVKLRSRNTQTKHTNSSIGGDFNQSEGIVCKDVNNLENAKNIKLLFTKIMSMEKQISETSKQFTIDIKNLEISSRFQEESYWQIKINSYLRLAKKYCEYIHLSYSSAVKHDIETKCWKIAFYSLIEQFRQAISLERRQFQNKILSSTVIL</sequence>
<comment type="caution">
    <text evidence="1">The sequence shown here is derived from an EMBL/GenBank/DDBJ whole genome shotgun (WGS) entry which is preliminary data.</text>
</comment>
<protein>
    <submittedName>
        <fullName evidence="1">6840_t:CDS:1</fullName>
    </submittedName>
</protein>